<organism evidence="2 3">
    <name type="scientific">Providencia rettgeri</name>
    <dbReference type="NCBI Taxonomy" id="587"/>
    <lineage>
        <taxon>Bacteria</taxon>
        <taxon>Pseudomonadati</taxon>
        <taxon>Pseudomonadota</taxon>
        <taxon>Gammaproteobacteria</taxon>
        <taxon>Enterobacterales</taxon>
        <taxon>Morganellaceae</taxon>
        <taxon>Providencia</taxon>
    </lineage>
</organism>
<reference evidence="1" key="2">
    <citation type="submission" date="2020-05" db="EMBL/GenBank/DDBJ databases">
        <authorList>
            <person name="Delgado-Blas J."/>
        </authorList>
    </citation>
    <scope>NUCLEOTIDE SEQUENCE</scope>
    <source>
        <strain evidence="1">BB1453</strain>
    </source>
</reference>
<gene>
    <name evidence="2" type="ORF">CHI95_22285</name>
    <name evidence="1" type="ORF">GHA_02410</name>
</gene>
<dbReference type="Pfam" id="PF13108">
    <property type="entry name" value="DUF3969"/>
    <property type="match status" value="1"/>
</dbReference>
<dbReference type="EMBL" id="NOWC01000039">
    <property type="protein sequence ID" value="OZS72339.1"/>
    <property type="molecule type" value="Genomic_DNA"/>
</dbReference>
<comment type="caution">
    <text evidence="2">The sequence shown here is derived from an EMBL/GenBank/DDBJ whole genome shotgun (WGS) entry which is preliminary data.</text>
</comment>
<reference evidence="2 3" key="1">
    <citation type="submission" date="2017-07" db="EMBL/GenBank/DDBJ databases">
        <title>blaIMP-27 on transferable plasmids in Proteus mirabilis and Providencia rettgeri.</title>
        <authorList>
            <person name="Potter R."/>
        </authorList>
    </citation>
    <scope>NUCLEOTIDE SEQUENCE [LARGE SCALE GENOMIC DNA]</scope>
    <source>
        <strain evidence="2 3">PR1</strain>
    </source>
</reference>
<name>A0A264VM35_PRORE</name>
<dbReference type="AlphaFoldDB" id="A0A264VM35"/>
<dbReference type="RefSeq" id="WP_094962984.1">
    <property type="nucleotide sequence ID" value="NZ_ABDWLN020000003.1"/>
</dbReference>
<dbReference type="Proteomes" id="UP000834611">
    <property type="component" value="Unassembled WGS sequence"/>
</dbReference>
<evidence type="ECO:0000313" key="2">
    <source>
        <dbReference type="EMBL" id="OZS72339.1"/>
    </source>
</evidence>
<proteinExistence type="predicted"/>
<dbReference type="GeneID" id="92274053"/>
<accession>A0A264VM35</accession>
<dbReference type="EMBL" id="CAHPSF010000006">
    <property type="protein sequence ID" value="CAB5698068.1"/>
    <property type="molecule type" value="Genomic_DNA"/>
</dbReference>
<sequence>MTRLNYSISDKQTSKFISLLTLGVLTALDKNLISIDEAEGFVFKPYLAKFLEQIDSDEKLIEIINLGCELEDVECLIPEQLQASIEELIQKTITVISQNEDFDRLIDKEINIVDD</sequence>
<evidence type="ECO:0000313" key="1">
    <source>
        <dbReference type="EMBL" id="CAB5698068.1"/>
    </source>
</evidence>
<evidence type="ECO:0008006" key="4">
    <source>
        <dbReference type="Google" id="ProtNLM"/>
    </source>
</evidence>
<dbReference type="InterPro" id="IPR025083">
    <property type="entry name" value="DUF3969"/>
</dbReference>
<evidence type="ECO:0000313" key="3">
    <source>
        <dbReference type="Proteomes" id="UP000216001"/>
    </source>
</evidence>
<dbReference type="Proteomes" id="UP000216001">
    <property type="component" value="Unassembled WGS sequence"/>
</dbReference>
<protein>
    <recommendedName>
        <fullName evidence="4">DUF3969 family protein</fullName>
    </recommendedName>
</protein>